<evidence type="ECO:0000313" key="8">
    <source>
        <dbReference type="EMBL" id="RYP08210.1"/>
    </source>
</evidence>
<reference evidence="8 9" key="1">
    <citation type="submission" date="2018-06" db="EMBL/GenBank/DDBJ databases">
        <title>Complete Genomes of Monosporascus.</title>
        <authorList>
            <person name="Robinson A.J."/>
            <person name="Natvig D.O."/>
        </authorList>
    </citation>
    <scope>NUCLEOTIDE SEQUENCE [LARGE SCALE GENOMIC DNA]</scope>
    <source>
        <strain evidence="8 9">CBS 110550</strain>
    </source>
</reference>
<name>A0A4Q4TRJ0_9PEZI</name>
<keyword evidence="3" id="KW-0479">Metal-binding</keyword>
<dbReference type="STRING" id="155417.A0A4Q4TRJ0"/>
<keyword evidence="2" id="KW-0645">Protease</keyword>
<keyword evidence="4" id="KW-0378">Hydrolase</keyword>
<dbReference type="SMART" id="SM00320">
    <property type="entry name" value="WD40"/>
    <property type="match status" value="6"/>
</dbReference>
<dbReference type="InterPro" id="IPR036322">
    <property type="entry name" value="WD40_repeat_dom_sf"/>
</dbReference>
<accession>A0A4Q4TRJ0</accession>
<sequence length="943" mass="104833">MSAPKTNISPSPILESSRHRTPQLHHNLKHGSSVIALVVGNDKIYAGTQDGEIVVWSLAAYQQVHRVQAHNRSVLCLVLSEDETMLFSTAASDPMVNIWCPRTMHRLYEIYSVNDSIGDIFSVAYSPQHETVYYGAQNTSIQWVGLKDEHCNVSHDSANHPNRRNHRFFDSRAVGGASTPRQIDERFDLIPRSEHVLETSRRATRMYAHYGFVYCMIMARGVTQFADADEDVLISGGGDGTIKAWKLGGNEVGPDGIETGLDEIMTLGEDDAVSVLSLAVDGSFLYSGRQNGIFELWDLDTKQKLRSIKAHEGDIWTLQMGWGYLWSAAANGTASKHSTAHYGGYRNDSSQNVSQKYQCLTHWNAHNGKILASALATFNGNQLYITGANDNSVHVWLLQNQKLADKPSPGEDEDMMITSLREFVSFRTVSSLPEYAEDCRRGASFLRTLFKKLGGEAELLSAEGKVHHPVVYAKFSGKAEPAEKRKRIMFYGHYDVVPADTRNGKWVSDPFQLKGTNGYMYGRGVSDNKGPIMAALYAVTDLKQAKLLDSDVVFLIEGQEESGSSGFRETVRKYRERIGHIDYILLANSYWLNDATPCLTYGLRGVMHATVCVQSKNPDLHSGVDGSYMVNEPMSDLMTVLTKLKGPKNRIMLPGFYDGIPPMTAEEEARYDDILSVLMEQSEERMSRDALKRNLMARWREPNLTHHNVTVSGSDGSLISSHASAKISVRLVPGQEVEDVTNSLTSFIQKEFEILGSDNRLTVQIDNKAEPWLGDPDNYIFRTLEDAIVQVWAPLFSSPSSSAPSSLAPPSQESSAADRRSTDGTGATNGRPENWPQTTSSSSRPKLTKPLYIREGGSIPAIRFLEKEFDAPAAHLPCGQASDSAHLDNERLRVENLLKSREIFKLVFRRLWRDPDASKPRPMKSFDDFEAFGVPADQICGGP</sequence>
<dbReference type="GO" id="GO:0046872">
    <property type="term" value="F:metal ion binding"/>
    <property type="evidence" value="ECO:0007669"/>
    <property type="project" value="UniProtKB-KW"/>
</dbReference>
<proteinExistence type="inferred from homology"/>
<dbReference type="Pfam" id="PF00400">
    <property type="entry name" value="WD40"/>
    <property type="match status" value="2"/>
</dbReference>
<evidence type="ECO:0000256" key="5">
    <source>
        <dbReference type="PROSITE-ProRule" id="PRU00221"/>
    </source>
</evidence>
<evidence type="ECO:0000256" key="2">
    <source>
        <dbReference type="ARBA" id="ARBA00022670"/>
    </source>
</evidence>
<dbReference type="InterPro" id="IPR051458">
    <property type="entry name" value="Cyt/Met_Dipeptidase"/>
</dbReference>
<evidence type="ECO:0000256" key="1">
    <source>
        <dbReference type="ARBA" id="ARBA00006247"/>
    </source>
</evidence>
<evidence type="ECO:0000256" key="3">
    <source>
        <dbReference type="ARBA" id="ARBA00022723"/>
    </source>
</evidence>
<dbReference type="PIRSF" id="PIRSF037237">
    <property type="entry name" value="Peptidase_WD_repeats_DUG2"/>
    <property type="match status" value="1"/>
</dbReference>
<dbReference type="AlphaFoldDB" id="A0A4Q4TRJ0"/>
<organism evidence="8 9">
    <name type="scientific">Monosporascus ibericus</name>
    <dbReference type="NCBI Taxonomy" id="155417"/>
    <lineage>
        <taxon>Eukaryota</taxon>
        <taxon>Fungi</taxon>
        <taxon>Dikarya</taxon>
        <taxon>Ascomycota</taxon>
        <taxon>Pezizomycotina</taxon>
        <taxon>Sordariomycetes</taxon>
        <taxon>Xylariomycetidae</taxon>
        <taxon>Xylariales</taxon>
        <taxon>Xylariales incertae sedis</taxon>
        <taxon>Monosporascus</taxon>
    </lineage>
</organism>
<comment type="caution">
    <text evidence="8">The sequence shown here is derived from an EMBL/GenBank/DDBJ whole genome shotgun (WGS) entry which is preliminary data.</text>
</comment>
<protein>
    <recommendedName>
        <fullName evidence="7">Peptidase M20 dimerisation domain-containing protein</fullName>
    </recommendedName>
</protein>
<dbReference type="PROSITE" id="PS50082">
    <property type="entry name" value="WD_REPEATS_2"/>
    <property type="match status" value="2"/>
</dbReference>
<dbReference type="GO" id="GO:0006751">
    <property type="term" value="P:glutathione catabolic process"/>
    <property type="evidence" value="ECO:0007669"/>
    <property type="project" value="InterPro"/>
</dbReference>
<dbReference type="Pfam" id="PF07687">
    <property type="entry name" value="M20_dimer"/>
    <property type="match status" value="1"/>
</dbReference>
<dbReference type="GO" id="GO:0008233">
    <property type="term" value="F:peptidase activity"/>
    <property type="evidence" value="ECO:0007669"/>
    <property type="project" value="UniProtKB-KW"/>
</dbReference>
<feature type="region of interest" description="Disordered" evidence="6">
    <location>
        <begin position="1"/>
        <end position="21"/>
    </location>
</feature>
<dbReference type="SUPFAM" id="SSF53187">
    <property type="entry name" value="Zn-dependent exopeptidases"/>
    <property type="match status" value="1"/>
</dbReference>
<keyword evidence="5" id="KW-0853">WD repeat</keyword>
<evidence type="ECO:0000313" key="9">
    <source>
        <dbReference type="Proteomes" id="UP000293360"/>
    </source>
</evidence>
<dbReference type="SUPFAM" id="SSF50978">
    <property type="entry name" value="WD40 repeat-like"/>
    <property type="match status" value="1"/>
</dbReference>
<dbReference type="Gene3D" id="3.40.630.10">
    <property type="entry name" value="Zn peptidases"/>
    <property type="match status" value="2"/>
</dbReference>
<dbReference type="InterPro" id="IPR002933">
    <property type="entry name" value="Peptidase_M20"/>
</dbReference>
<dbReference type="GO" id="GO:0006508">
    <property type="term" value="P:proteolysis"/>
    <property type="evidence" value="ECO:0007669"/>
    <property type="project" value="UniProtKB-KW"/>
</dbReference>
<dbReference type="OrthoDB" id="7832001at2759"/>
<dbReference type="PROSITE" id="PS00758">
    <property type="entry name" value="ARGE_DAPE_CPG2_1"/>
    <property type="match status" value="1"/>
</dbReference>
<feature type="repeat" description="WD" evidence="5">
    <location>
        <begin position="67"/>
        <end position="99"/>
    </location>
</feature>
<gene>
    <name evidence="8" type="ORF">DL764_002025</name>
</gene>
<comment type="similarity">
    <text evidence="1">Belongs to the peptidase M20A family.</text>
</comment>
<dbReference type="PANTHER" id="PTHR43270">
    <property type="entry name" value="BETA-ALA-HIS DIPEPTIDASE"/>
    <property type="match status" value="1"/>
</dbReference>
<feature type="compositionally biased region" description="Polar residues" evidence="6">
    <location>
        <begin position="835"/>
        <end position="845"/>
    </location>
</feature>
<dbReference type="EMBL" id="QJNU01000069">
    <property type="protein sequence ID" value="RYP08210.1"/>
    <property type="molecule type" value="Genomic_DNA"/>
</dbReference>
<keyword evidence="9" id="KW-1185">Reference proteome</keyword>
<dbReference type="InterPro" id="IPR011650">
    <property type="entry name" value="Peptidase_M20_dimer"/>
</dbReference>
<dbReference type="Gene3D" id="3.30.70.360">
    <property type="match status" value="1"/>
</dbReference>
<evidence type="ECO:0000256" key="4">
    <source>
        <dbReference type="ARBA" id="ARBA00022801"/>
    </source>
</evidence>
<dbReference type="InterPro" id="IPR001261">
    <property type="entry name" value="ArgE/DapE_CS"/>
</dbReference>
<feature type="compositionally biased region" description="Polar residues" evidence="6">
    <location>
        <begin position="1"/>
        <end position="10"/>
    </location>
</feature>
<evidence type="ECO:0000259" key="7">
    <source>
        <dbReference type="Pfam" id="PF07687"/>
    </source>
</evidence>
<feature type="region of interest" description="Disordered" evidence="6">
    <location>
        <begin position="799"/>
        <end position="850"/>
    </location>
</feature>
<evidence type="ECO:0000256" key="6">
    <source>
        <dbReference type="SAM" id="MobiDB-lite"/>
    </source>
</evidence>
<dbReference type="Pfam" id="PF01546">
    <property type="entry name" value="Peptidase_M20"/>
    <property type="match status" value="1"/>
</dbReference>
<dbReference type="InterPro" id="IPR017149">
    <property type="entry name" value="GSH_degradosome_Dug2"/>
</dbReference>
<feature type="repeat" description="WD" evidence="5">
    <location>
        <begin position="266"/>
        <end position="307"/>
    </location>
</feature>
<dbReference type="InterPro" id="IPR015943">
    <property type="entry name" value="WD40/YVTN_repeat-like_dom_sf"/>
</dbReference>
<dbReference type="Gene3D" id="2.130.10.10">
    <property type="entry name" value="YVTN repeat-like/Quinoprotein amine dehydrogenase"/>
    <property type="match status" value="2"/>
</dbReference>
<dbReference type="Proteomes" id="UP000293360">
    <property type="component" value="Unassembled WGS sequence"/>
</dbReference>
<feature type="compositionally biased region" description="Low complexity" evidence="6">
    <location>
        <begin position="799"/>
        <end position="815"/>
    </location>
</feature>
<feature type="domain" description="Peptidase M20 dimerisation" evidence="7">
    <location>
        <begin position="601"/>
        <end position="752"/>
    </location>
</feature>
<dbReference type="PANTHER" id="PTHR43270:SF8">
    <property type="entry name" value="DI- AND TRIPEPTIDASE DUG2-RELATED"/>
    <property type="match status" value="1"/>
</dbReference>
<dbReference type="InterPro" id="IPR001680">
    <property type="entry name" value="WD40_rpt"/>
</dbReference>